<feature type="chain" id="PRO_5029696286" evidence="2">
    <location>
        <begin position="19"/>
        <end position="455"/>
    </location>
</feature>
<feature type="compositionally biased region" description="Pro residues" evidence="1">
    <location>
        <begin position="364"/>
        <end position="379"/>
    </location>
</feature>
<feature type="region of interest" description="Disordered" evidence="1">
    <location>
        <begin position="358"/>
        <end position="379"/>
    </location>
</feature>
<accession>A0A7I4YUU4</accession>
<keyword evidence="2" id="KW-0732">Signal</keyword>
<dbReference type="AlphaFoldDB" id="A0A7I4YUU4"/>
<feature type="signal peptide" evidence="2">
    <location>
        <begin position="1"/>
        <end position="18"/>
    </location>
</feature>
<dbReference type="WBParaSite" id="HCON_00146800-00001">
    <property type="protein sequence ID" value="HCON_00146800-00001"/>
    <property type="gene ID" value="HCON_00146800"/>
</dbReference>
<evidence type="ECO:0000313" key="4">
    <source>
        <dbReference type="WBParaSite" id="HCON_00146800-00001"/>
    </source>
</evidence>
<dbReference type="Proteomes" id="UP000025227">
    <property type="component" value="Unplaced"/>
</dbReference>
<feature type="region of interest" description="Disordered" evidence="1">
    <location>
        <begin position="85"/>
        <end position="104"/>
    </location>
</feature>
<reference evidence="4" key="1">
    <citation type="submission" date="2020-12" db="UniProtKB">
        <authorList>
            <consortium name="WormBaseParasite"/>
        </authorList>
    </citation>
    <scope>IDENTIFICATION</scope>
    <source>
        <strain evidence="4">MHco3</strain>
    </source>
</reference>
<name>A0A7I4YUU4_HAECO</name>
<sequence length="455" mass="49092">MKALLLLALIVTCHGAGARIHREVHEQQKLVQAASYPSRRSFGNPTLMDRSLKTKSRVFRNAQVQVDDEPRLFRASGRFQKRVVAAAPHHDATTVPPPPTTTSDSSAMYAFSYDESSHHMNKMTEDNKIMEEAAEYAKGLERTTVAVRGDEEMRTTVPPTVNSQNVPAIITPRAQADERRQQFKQPPPAFPQKPPIGRPQQDIFTNTVNTQTISADPMLPPNRLVPTSNALQNVYHPPALGQASAPVIQPFTLPPAQSPAPIFPGLIAPQVAAQVPQGIAASHATSPLQNSANPGAPQLNPMQQLPAGVHFPQGQMPSIPARRFVGPSQPPTQPALVLPAQPPLASQIPPAQGVALGLPAQAVSPPPAPPPPPPPPPPPRLEIINGQAANSSLEQLGCGFDWLTNTCKDVFGIGWCGQCHDFGNIFVHDCKCVRPLIVLPPRQAPQSPQMLFRMI</sequence>
<proteinExistence type="predicted"/>
<evidence type="ECO:0000256" key="2">
    <source>
        <dbReference type="SAM" id="SignalP"/>
    </source>
</evidence>
<keyword evidence="3" id="KW-1185">Reference proteome</keyword>
<evidence type="ECO:0000313" key="3">
    <source>
        <dbReference type="Proteomes" id="UP000025227"/>
    </source>
</evidence>
<dbReference type="OMA" id="WLTNSCK"/>
<organism evidence="3 4">
    <name type="scientific">Haemonchus contortus</name>
    <name type="common">Barber pole worm</name>
    <dbReference type="NCBI Taxonomy" id="6289"/>
    <lineage>
        <taxon>Eukaryota</taxon>
        <taxon>Metazoa</taxon>
        <taxon>Ecdysozoa</taxon>
        <taxon>Nematoda</taxon>
        <taxon>Chromadorea</taxon>
        <taxon>Rhabditida</taxon>
        <taxon>Rhabditina</taxon>
        <taxon>Rhabditomorpha</taxon>
        <taxon>Strongyloidea</taxon>
        <taxon>Trichostrongylidae</taxon>
        <taxon>Haemonchus</taxon>
    </lineage>
</organism>
<protein>
    <submittedName>
        <fullName evidence="4">Uncharacterized protein</fullName>
    </submittedName>
</protein>
<dbReference type="OrthoDB" id="5876340at2759"/>
<evidence type="ECO:0000256" key="1">
    <source>
        <dbReference type="SAM" id="MobiDB-lite"/>
    </source>
</evidence>